<dbReference type="RefSeq" id="WP_068200308.1">
    <property type="nucleotide sequence ID" value="NZ_CP014209.1"/>
</dbReference>
<feature type="region of interest" description="Disordered" evidence="1">
    <location>
        <begin position="32"/>
        <end position="72"/>
    </location>
</feature>
<feature type="signal peptide" evidence="2">
    <location>
        <begin position="1"/>
        <end position="20"/>
    </location>
</feature>
<keyword evidence="5" id="KW-1185">Reference proteome</keyword>
<dbReference type="PROSITE" id="PS51257">
    <property type="entry name" value="PROKAR_LIPOPROTEIN"/>
    <property type="match status" value="1"/>
</dbReference>
<accession>A0A168E868</accession>
<evidence type="ECO:0000313" key="4">
    <source>
        <dbReference type="EMBL" id="ANC29716.1"/>
    </source>
</evidence>
<dbReference type="Proteomes" id="UP000076794">
    <property type="component" value="Chromosome"/>
</dbReference>
<evidence type="ECO:0000259" key="3">
    <source>
        <dbReference type="Pfam" id="PF24837"/>
    </source>
</evidence>
<proteinExistence type="predicted"/>
<dbReference type="OrthoDB" id="3393679at2"/>
<evidence type="ECO:0000313" key="5">
    <source>
        <dbReference type="Proteomes" id="UP000076794"/>
    </source>
</evidence>
<dbReference type="EMBL" id="CP014209">
    <property type="protein sequence ID" value="ANC29716.1"/>
    <property type="molecule type" value="Genomic_DNA"/>
</dbReference>
<dbReference type="PATRIC" id="fig|1300344.3.peg.119"/>
<feature type="domain" description="AMIN-like" evidence="3">
    <location>
        <begin position="77"/>
        <end position="203"/>
    </location>
</feature>
<organism evidence="4 5">
    <name type="scientific">Isoptericola dokdonensis DS-3</name>
    <dbReference type="NCBI Taxonomy" id="1300344"/>
    <lineage>
        <taxon>Bacteria</taxon>
        <taxon>Bacillati</taxon>
        <taxon>Actinomycetota</taxon>
        <taxon>Actinomycetes</taxon>
        <taxon>Micrococcales</taxon>
        <taxon>Promicromonosporaceae</taxon>
        <taxon>Isoptericola</taxon>
    </lineage>
</organism>
<dbReference type="AlphaFoldDB" id="A0A168E868"/>
<name>A0A168E868_9MICO</name>
<feature type="chain" id="PRO_5038531175" description="AMIN-like domain-containing protein" evidence="2">
    <location>
        <begin position="21"/>
        <end position="204"/>
    </location>
</feature>
<evidence type="ECO:0000256" key="1">
    <source>
        <dbReference type="SAM" id="MobiDB-lite"/>
    </source>
</evidence>
<dbReference type="Pfam" id="PF24837">
    <property type="entry name" value="AMIN-like"/>
    <property type="match status" value="1"/>
</dbReference>
<feature type="compositionally biased region" description="Low complexity" evidence="1">
    <location>
        <begin position="36"/>
        <end position="53"/>
    </location>
</feature>
<protein>
    <recommendedName>
        <fullName evidence="3">AMIN-like domain-containing protein</fullName>
    </recommendedName>
</protein>
<dbReference type="InterPro" id="IPR056303">
    <property type="entry name" value="AMIN-like"/>
</dbReference>
<reference evidence="4 5" key="1">
    <citation type="submission" date="2016-01" db="EMBL/GenBank/DDBJ databases">
        <title>Complete genome sequence of a soil Actinobacterium, Isoptericola dokdonensis DS-3.</title>
        <authorList>
            <person name="Kwon S.-K."/>
            <person name="Kim J.F."/>
        </authorList>
    </citation>
    <scope>NUCLEOTIDE SEQUENCE [LARGE SCALE GENOMIC DNA]</scope>
    <source>
        <strain evidence="4 5">DS-3</strain>
    </source>
</reference>
<dbReference type="STRING" id="1300344.I598_0123"/>
<gene>
    <name evidence="4" type="ORF">I598_0123</name>
</gene>
<evidence type="ECO:0000256" key="2">
    <source>
        <dbReference type="SAM" id="SignalP"/>
    </source>
</evidence>
<keyword evidence="2" id="KW-0732">Signal</keyword>
<sequence length="204" mass="20532">MTTTRFRTAAIAVAGVLLLAACEGSDLPGYGSGVRPSSSAAAPSGTTSGSAPADDGASFTDPAETSVAEPGGAQLLTVTDVTVEEHDGFDRVVLALDGDGTPGWRVGYVDEALDAGTGDVVPVAGDAVLEVALTGTAMPMDSGVTEYGGDPVAGTREAVAVAEVVYRFVFEGATTAFVGVTGQARPFRVQTHDDPLAVVVDVQR</sequence>
<dbReference type="KEGG" id="ido:I598_0123"/>